<dbReference type="Proteomes" id="UP000887565">
    <property type="component" value="Unplaced"/>
</dbReference>
<organism evidence="2 3">
    <name type="scientific">Romanomermis culicivorax</name>
    <name type="common">Nematode worm</name>
    <dbReference type="NCBI Taxonomy" id="13658"/>
    <lineage>
        <taxon>Eukaryota</taxon>
        <taxon>Metazoa</taxon>
        <taxon>Ecdysozoa</taxon>
        <taxon>Nematoda</taxon>
        <taxon>Enoplea</taxon>
        <taxon>Dorylaimia</taxon>
        <taxon>Mermithida</taxon>
        <taxon>Mermithoidea</taxon>
        <taxon>Mermithidae</taxon>
        <taxon>Romanomermis</taxon>
    </lineage>
</organism>
<protein>
    <submittedName>
        <fullName evidence="3">Uncharacterized protein</fullName>
    </submittedName>
</protein>
<evidence type="ECO:0000313" key="3">
    <source>
        <dbReference type="WBParaSite" id="nRc.2.0.1.t47383-RA"/>
    </source>
</evidence>
<accession>A0A915LAI0</accession>
<name>A0A915LAI0_ROMCU</name>
<sequence length="175" mass="19211">MSKSCAENKSFAAGKGATGWANNAVDFTAGVASAWGTLKGWVDNAATYDGTTLLVVVRLVVWLNYKKKDHQPSTDTALRCNTYSINRPTVIRSYPDPNKTTGNRFSEEWNLLRLERPVASSPDSDPLDDEEDDDEEDDLRCRPAAVSSSFSLLDDEDLKTSSNFSGCFLESSAKN</sequence>
<evidence type="ECO:0000256" key="1">
    <source>
        <dbReference type="SAM" id="MobiDB-lite"/>
    </source>
</evidence>
<feature type="region of interest" description="Disordered" evidence="1">
    <location>
        <begin position="116"/>
        <end position="143"/>
    </location>
</feature>
<keyword evidence="2" id="KW-1185">Reference proteome</keyword>
<reference evidence="3" key="1">
    <citation type="submission" date="2022-11" db="UniProtKB">
        <authorList>
            <consortium name="WormBaseParasite"/>
        </authorList>
    </citation>
    <scope>IDENTIFICATION</scope>
</reference>
<feature type="compositionally biased region" description="Acidic residues" evidence="1">
    <location>
        <begin position="125"/>
        <end position="138"/>
    </location>
</feature>
<proteinExistence type="predicted"/>
<dbReference type="WBParaSite" id="nRc.2.0.1.t47383-RA">
    <property type="protein sequence ID" value="nRc.2.0.1.t47383-RA"/>
    <property type="gene ID" value="nRc.2.0.1.g47383"/>
</dbReference>
<dbReference type="AlphaFoldDB" id="A0A915LAI0"/>
<evidence type="ECO:0000313" key="2">
    <source>
        <dbReference type="Proteomes" id="UP000887565"/>
    </source>
</evidence>